<protein>
    <submittedName>
        <fullName evidence="1">SUKH-4 immunity protein of toxin-antitoxin system</fullName>
    </submittedName>
</protein>
<organism evidence="1 2">
    <name type="scientific">Glycomyces artemisiae</name>
    <dbReference type="NCBI Taxonomy" id="1076443"/>
    <lineage>
        <taxon>Bacteria</taxon>
        <taxon>Bacillati</taxon>
        <taxon>Actinomycetota</taxon>
        <taxon>Actinomycetes</taxon>
        <taxon>Glycomycetales</taxon>
        <taxon>Glycomycetaceae</taxon>
        <taxon>Glycomyces</taxon>
    </lineage>
</organism>
<sequence>MTALPYPGAVQAEPLPQASVGDRDFDLLAVDPGLSAIGIDRADGTVWLLPEDGDLSPVNASRAQFDACAAIYAEAAAEAERLAAAGFSDDDDEEDPGDAFTDALLERFEAVDPVAVADENGFWSTAAEELGYALPA</sequence>
<evidence type="ECO:0000313" key="1">
    <source>
        <dbReference type="EMBL" id="PRY56963.1"/>
    </source>
</evidence>
<evidence type="ECO:0000313" key="2">
    <source>
        <dbReference type="Proteomes" id="UP000238176"/>
    </source>
</evidence>
<dbReference type="Proteomes" id="UP000238176">
    <property type="component" value="Unassembled WGS sequence"/>
</dbReference>
<dbReference type="EMBL" id="PVTJ01000008">
    <property type="protein sequence ID" value="PRY56963.1"/>
    <property type="molecule type" value="Genomic_DNA"/>
</dbReference>
<accession>A0A2T0UG85</accession>
<reference evidence="1 2" key="1">
    <citation type="submission" date="2018-03" db="EMBL/GenBank/DDBJ databases">
        <title>Genomic Encyclopedia of Type Strains, Phase III (KMG-III): the genomes of soil and plant-associated and newly described type strains.</title>
        <authorList>
            <person name="Whitman W."/>
        </authorList>
    </citation>
    <scope>NUCLEOTIDE SEQUENCE [LARGE SCALE GENOMIC DNA]</scope>
    <source>
        <strain evidence="1 2">CGMCC 4.7067</strain>
    </source>
</reference>
<dbReference type="AlphaFoldDB" id="A0A2T0UG85"/>
<dbReference type="InterPro" id="IPR025851">
    <property type="entry name" value="SUKH-4"/>
</dbReference>
<name>A0A2T0UG85_9ACTN</name>
<dbReference type="OrthoDB" id="4457345at2"/>
<keyword evidence="2" id="KW-1185">Reference proteome</keyword>
<gene>
    <name evidence="1" type="ORF">B0I28_108274</name>
</gene>
<comment type="caution">
    <text evidence="1">The sequence shown here is derived from an EMBL/GenBank/DDBJ whole genome shotgun (WGS) entry which is preliminary data.</text>
</comment>
<dbReference type="RefSeq" id="WP_106365731.1">
    <property type="nucleotide sequence ID" value="NZ_PVTJ01000008.1"/>
</dbReference>
<proteinExistence type="predicted"/>
<dbReference type="Pfam" id="PF14435">
    <property type="entry name" value="SUKH-4"/>
    <property type="match status" value="1"/>
</dbReference>